<proteinExistence type="predicted"/>
<dbReference type="InterPro" id="IPR056823">
    <property type="entry name" value="TEN-like_YD-shell"/>
</dbReference>
<dbReference type="Pfam" id="PF05593">
    <property type="entry name" value="RHS_repeat"/>
    <property type="match status" value="3"/>
</dbReference>
<dbReference type="Gene3D" id="2.180.10.10">
    <property type="entry name" value="RHS repeat-associated core"/>
    <property type="match status" value="3"/>
</dbReference>
<reference evidence="5 6" key="1">
    <citation type="submission" date="2017-06" db="EMBL/GenBank/DDBJ databases">
        <authorList>
            <consortium name="Pathogen Informatics"/>
        </authorList>
    </citation>
    <scope>NUCLEOTIDE SEQUENCE [LARGE SCALE GENOMIC DNA]</scope>
    <source>
        <strain evidence="5 6">NCTC12148</strain>
    </source>
</reference>
<protein>
    <submittedName>
        <fullName evidence="5">Cell wall-associated polypeptide CWBP200</fullName>
    </submittedName>
</protein>
<dbReference type="EMBL" id="LT906479">
    <property type="protein sequence ID" value="SNW01336.1"/>
    <property type="molecule type" value="Genomic_DNA"/>
</dbReference>
<dbReference type="Pfam" id="PF20148">
    <property type="entry name" value="DUF6531"/>
    <property type="match status" value="1"/>
</dbReference>
<evidence type="ECO:0000256" key="2">
    <source>
        <dbReference type="SAM" id="Phobius"/>
    </source>
</evidence>
<evidence type="ECO:0000313" key="6">
    <source>
        <dbReference type="Proteomes" id="UP000215134"/>
    </source>
</evidence>
<keyword evidence="6" id="KW-1185">Reference proteome</keyword>
<evidence type="ECO:0000259" key="3">
    <source>
        <dbReference type="Pfam" id="PF20148"/>
    </source>
</evidence>
<feature type="domain" description="DUF6531" evidence="3">
    <location>
        <begin position="242"/>
        <end position="316"/>
    </location>
</feature>
<dbReference type="GeneID" id="75027562"/>
<dbReference type="InterPro" id="IPR008727">
    <property type="entry name" value="PAAR_motif"/>
</dbReference>
<dbReference type="InterPro" id="IPR050708">
    <property type="entry name" value="T6SS_VgrG/RHS"/>
</dbReference>
<dbReference type="InterPro" id="IPR031325">
    <property type="entry name" value="RHS_repeat"/>
</dbReference>
<dbReference type="KEGG" id="sfj:SAMEA4384070_2410"/>
<dbReference type="NCBIfam" id="TIGR03696">
    <property type="entry name" value="Rhs_assc_core"/>
    <property type="match status" value="1"/>
</dbReference>
<keyword evidence="2" id="KW-1133">Transmembrane helix</keyword>
<name>A0A240C2H1_SERFI</name>
<feature type="transmembrane region" description="Helical" evidence="2">
    <location>
        <begin position="50"/>
        <end position="69"/>
    </location>
</feature>
<dbReference type="PANTHER" id="PTHR32305:SF15">
    <property type="entry name" value="PROTEIN RHSA-RELATED"/>
    <property type="match status" value="1"/>
</dbReference>
<dbReference type="InterPro" id="IPR045351">
    <property type="entry name" value="DUF6531"/>
</dbReference>
<dbReference type="Pfam" id="PF25023">
    <property type="entry name" value="TEN_YD-shell"/>
    <property type="match status" value="1"/>
</dbReference>
<evidence type="ECO:0000313" key="5">
    <source>
        <dbReference type="EMBL" id="SNW01336.1"/>
    </source>
</evidence>
<dbReference type="Gene3D" id="2.60.200.60">
    <property type="match status" value="1"/>
</dbReference>
<keyword evidence="2" id="KW-0472">Membrane</keyword>
<feature type="domain" description="Teneurin-like YD-shell" evidence="4">
    <location>
        <begin position="996"/>
        <end position="1263"/>
    </location>
</feature>
<dbReference type="Pfam" id="PF05488">
    <property type="entry name" value="PAAR_motif"/>
    <property type="match status" value="1"/>
</dbReference>
<gene>
    <name evidence="5" type="primary">wapA_3</name>
    <name evidence="5" type="ORF">SAMEA4384070_02410</name>
</gene>
<dbReference type="NCBIfam" id="TIGR01643">
    <property type="entry name" value="YD_repeat_2x"/>
    <property type="match status" value="5"/>
</dbReference>
<dbReference type="Proteomes" id="UP000215134">
    <property type="component" value="Chromosome 1"/>
</dbReference>
<sequence>MTEAARVGDTIGHSHALAGMIAGTLVGGLIAAAGAVAAGALFVAGLAASCVGVGVLLIGASLAVGYLTGEAATAARDGIADAGAGSLTPKGKIVTGSPNVFINGKPAAIATVSQVACSDDGPSMQMAQGSDKVSINGQPAARVGDKTNCDAQVMEGSPNVFIGGGTVTTLPIKPEVPDWLYKASDLTLLFAGLVGGVGGAVGKLGALGKMLGKLPGINKLGRVACRFGTLMTATAAAGIIARPVDIVSGQKFLDGEDELDFVLPSRLPVAWQRYWRSGNPGDSVLGRGWSLFWESSLQTWQDGLVWRAPSGDYVAFPMVARGHKTYCEAEKCWLMHNADGSWQLFDVGEQIYHYPPLAGDQPSRLSMVTDAIGNASSLFYDDDGRLLELVDSGGQRLACRYLNGRLSEVALQTAEGELPLAHYGYDEHGQLVTVSNRAGEVTRRFSWRDGLMASHQDAAGLLNEYLWQEIEGVPRVVAYRNSAGERLDFSYDFAGGRRSATREDGKRADWQLDDDDNVAQFTDFDQRRYGFIYQNGELCSVLLPGGAQRQSEWDAYGRLLSETDPLGRKTTYQYSRNSGRLFSVTYPDGSRECQHWDTLGRPTRYVDALDNATLYHYPDDEESLPSRVIDALGGEVKLEWNARGLLTRYTDCSGSVTAYAYDSQGQLSAQTDAEGHVTRYQWDHGGRLHSLIQPDGSEERFNWNERGQLAEHQDALGSLTRWQYNALGLPSSVTDRIGRTRRYHYSPQGWLTRLENGNGGEYRFSYDAVGRVLAEQRPDQVSNYYRYGAAGLLEEHREVGLPDGAGELTQRVQRFRFDEAGQLAWRGNASAEWHYRFDAMGRLSRLSRTPTALGVTQGIEEDSVSMRYDAAGRLLSEQGVNGELQYQWDALANLQALTLPQGDRLQWLYYGSGHASAIKFNQQVVSEFTRDRLHRETGRSQGALQQQRRYDEMGRRSWQSSAFGHDKLTRPEDGALWRAFRYTGRGELAGVSDALRGEVHYGYDAEGRLLQHREPAQGKPGSRLVYDMADNLLGEKGPNGDVETHLPLAPVADNRLTHWQKLFYRYDAWGNLISRRNGIYEQHYRYDADNRLIQARGRGPQGEFDAQYHYDALGRRTRKTVSYKGKAAQTTRFVWQGYRLLQEQRADGSRRSWSYDPASPWSPLAALEQAGDSRSAEIYWYHTDLNSAPLEVSDAAGNLRWSGQYDTFGKLQGQTVEGAARRNGAQYDQPLRYAGQYQDDESGLHYNLFRYYEPEVGRFTTQDPIGLRGGLNLYQYAPNPYGWIDPFGLSGTRIPRTNGHWDGVPGESNWYSYKPAVNAVTNNQPIPFSNGRPDFSPWSKGSITFENNVLDGTEKDFPKVYKAIAKEKGITQSAAQKLLRKNKLTPHHLSNTEIILVPRGLHGNVPHIGSASDMRNGKKC</sequence>
<evidence type="ECO:0000259" key="4">
    <source>
        <dbReference type="Pfam" id="PF25023"/>
    </source>
</evidence>
<dbReference type="InterPro" id="IPR006530">
    <property type="entry name" value="YD"/>
</dbReference>
<dbReference type="RefSeq" id="WP_167387244.1">
    <property type="nucleotide sequence ID" value="NZ_LT906479.1"/>
</dbReference>
<evidence type="ECO:0000256" key="1">
    <source>
        <dbReference type="ARBA" id="ARBA00022737"/>
    </source>
</evidence>
<organism evidence="5 6">
    <name type="scientific">Serratia ficaria</name>
    <dbReference type="NCBI Taxonomy" id="61651"/>
    <lineage>
        <taxon>Bacteria</taxon>
        <taxon>Pseudomonadati</taxon>
        <taxon>Pseudomonadota</taxon>
        <taxon>Gammaproteobacteria</taxon>
        <taxon>Enterobacterales</taxon>
        <taxon>Yersiniaceae</taxon>
        <taxon>Serratia</taxon>
    </lineage>
</organism>
<dbReference type="InterPro" id="IPR022385">
    <property type="entry name" value="Rhs_assc_core"/>
</dbReference>
<accession>A0A240C2H1</accession>
<dbReference type="PANTHER" id="PTHR32305">
    <property type="match status" value="1"/>
</dbReference>
<keyword evidence="1" id="KW-0677">Repeat</keyword>
<keyword evidence="2" id="KW-0812">Transmembrane</keyword>
<dbReference type="CDD" id="cd14742">
    <property type="entry name" value="PAAR_RHS"/>
    <property type="match status" value="1"/>
</dbReference>
<feature type="transmembrane region" description="Helical" evidence="2">
    <location>
        <begin position="20"/>
        <end position="43"/>
    </location>
</feature>